<feature type="signal peptide" evidence="2">
    <location>
        <begin position="1"/>
        <end position="19"/>
    </location>
</feature>
<evidence type="ECO:0000313" key="4">
    <source>
        <dbReference type="Proteomes" id="UP000606490"/>
    </source>
</evidence>
<proteinExistence type="inferred from homology"/>
<evidence type="ECO:0000256" key="2">
    <source>
        <dbReference type="SAM" id="SignalP"/>
    </source>
</evidence>
<dbReference type="InterPro" id="IPR042100">
    <property type="entry name" value="Bug_dom1"/>
</dbReference>
<keyword evidence="4" id="KW-1185">Reference proteome</keyword>
<dbReference type="CDD" id="cd07012">
    <property type="entry name" value="PBP2_Bug_TTT"/>
    <property type="match status" value="1"/>
</dbReference>
<reference evidence="3 4" key="1">
    <citation type="submission" date="2021-01" db="EMBL/GenBank/DDBJ databases">
        <title>Belnapia mucosa sp. nov. and Belnapia arida sp. nov., isolated from the Tabernas Desert (Almeria, Spain).</title>
        <authorList>
            <person name="Molina-Menor E."/>
            <person name="Vidal-Verdu A."/>
            <person name="Calonge A."/>
            <person name="Satari L."/>
            <person name="Pereto Magraner J."/>
            <person name="Porcar Miralles M."/>
        </authorList>
    </citation>
    <scope>NUCLEOTIDE SEQUENCE [LARGE SCALE GENOMIC DNA]</scope>
    <source>
        <strain evidence="3 4">T6</strain>
    </source>
</reference>
<name>A0ABS1V5S1_9PROT</name>
<dbReference type="SUPFAM" id="SSF53850">
    <property type="entry name" value="Periplasmic binding protein-like II"/>
    <property type="match status" value="1"/>
</dbReference>
<dbReference type="PANTHER" id="PTHR42928">
    <property type="entry name" value="TRICARBOXYLATE-BINDING PROTEIN"/>
    <property type="match status" value="1"/>
</dbReference>
<comment type="similarity">
    <text evidence="1">Belongs to the UPF0065 (bug) family.</text>
</comment>
<feature type="chain" id="PRO_5046580727" evidence="2">
    <location>
        <begin position="20"/>
        <end position="321"/>
    </location>
</feature>
<protein>
    <submittedName>
        <fullName evidence="3">Tripartite tricarboxylate transporter substrate binding protein</fullName>
    </submittedName>
</protein>
<dbReference type="InterPro" id="IPR005064">
    <property type="entry name" value="BUG"/>
</dbReference>
<dbReference type="RefSeq" id="WP_202826772.1">
    <property type="nucleotide sequence ID" value="NZ_JAEUXJ010000007.1"/>
</dbReference>
<dbReference type="Proteomes" id="UP000606490">
    <property type="component" value="Unassembled WGS sequence"/>
</dbReference>
<dbReference type="PANTHER" id="PTHR42928:SF5">
    <property type="entry name" value="BLR1237 PROTEIN"/>
    <property type="match status" value="1"/>
</dbReference>
<accession>A0ABS1V5S1</accession>
<dbReference type="EMBL" id="JAEUXJ010000007">
    <property type="protein sequence ID" value="MBL6457029.1"/>
    <property type="molecule type" value="Genomic_DNA"/>
</dbReference>
<evidence type="ECO:0000313" key="3">
    <source>
        <dbReference type="EMBL" id="MBL6457029.1"/>
    </source>
</evidence>
<sequence length="321" mass="33234">MRRRALLALPLAAPALAIAEEAWPPRQVRILVPFPAGRVTDLIARILAEGLRDGLGATGVVENRPGANAVLGLEALKRAAPDGATLLVGGLGSHGLPPAVMANWPFDPAADFTPIGLVAEFVNVMVVPNELPVRDVAGFITLAKARPGALNYGFTSVGASNQLTAELFQQRTGTRITGIPLGATGNSLVLLQRGDIQVAFENLPTVAGAVRAGSVRALAVTSPYRTAQLPDLPTLDEAGVADFAVTSWIGIYAPPGLPAPLRARIEAAVQGIMGAPGARQRLVAAGFEPAWRDGAALGAFQAGEIARWRGVVRTAGLQLDG</sequence>
<comment type="caution">
    <text evidence="3">The sequence shown here is derived from an EMBL/GenBank/DDBJ whole genome shotgun (WGS) entry which is preliminary data.</text>
</comment>
<evidence type="ECO:0000256" key="1">
    <source>
        <dbReference type="ARBA" id="ARBA00006987"/>
    </source>
</evidence>
<dbReference type="PIRSF" id="PIRSF017082">
    <property type="entry name" value="YflP"/>
    <property type="match status" value="1"/>
</dbReference>
<keyword evidence="2" id="KW-0732">Signal</keyword>
<dbReference type="Gene3D" id="3.40.190.150">
    <property type="entry name" value="Bordetella uptake gene, domain 1"/>
    <property type="match status" value="1"/>
</dbReference>
<dbReference type="Pfam" id="PF03401">
    <property type="entry name" value="TctC"/>
    <property type="match status" value="1"/>
</dbReference>
<dbReference type="Gene3D" id="3.40.190.10">
    <property type="entry name" value="Periplasmic binding protein-like II"/>
    <property type="match status" value="1"/>
</dbReference>
<organism evidence="3 4">
    <name type="scientific">Belnapia mucosa</name>
    <dbReference type="NCBI Taxonomy" id="2804532"/>
    <lineage>
        <taxon>Bacteria</taxon>
        <taxon>Pseudomonadati</taxon>
        <taxon>Pseudomonadota</taxon>
        <taxon>Alphaproteobacteria</taxon>
        <taxon>Acetobacterales</taxon>
        <taxon>Roseomonadaceae</taxon>
        <taxon>Belnapia</taxon>
    </lineage>
</organism>
<gene>
    <name evidence="3" type="ORF">JMJ55_16965</name>
</gene>